<evidence type="ECO:0000259" key="1">
    <source>
        <dbReference type="Pfam" id="PF01882"/>
    </source>
</evidence>
<reference evidence="2 3" key="1">
    <citation type="submission" date="2020-08" db="EMBL/GenBank/DDBJ databases">
        <title>Genomic Encyclopedia of Type Strains, Phase IV (KMG-IV): sequencing the most valuable type-strain genomes for metagenomic binning, comparative biology and taxonomic classification.</title>
        <authorList>
            <person name="Goeker M."/>
        </authorList>
    </citation>
    <scope>NUCLEOTIDE SEQUENCE [LARGE SCALE GENOMIC DNA]</scope>
    <source>
        <strain evidence="2 3">DSM 21458</strain>
    </source>
</reference>
<dbReference type="AlphaFoldDB" id="A0A841I4P1"/>
<name>A0A841I4P1_9DEIO</name>
<evidence type="ECO:0000313" key="3">
    <source>
        <dbReference type="Proteomes" id="UP000569951"/>
    </source>
</evidence>
<dbReference type="Proteomes" id="UP000569951">
    <property type="component" value="Unassembled WGS sequence"/>
</dbReference>
<evidence type="ECO:0000313" key="2">
    <source>
        <dbReference type="EMBL" id="MBB6099996.1"/>
    </source>
</evidence>
<keyword evidence="3" id="KW-1185">Reference proteome</keyword>
<sequence>MSAYLPWLALLACALLLLWGSGRRPPRLSVQRHHDRYVFAGGRLAVRLELTLHAPLPLWVVLEDLSPRTLIPDRPLRFAGLVWGRCTLHLECHLQANRRGVFEWPPPLLRWADPLGLFWSQRRVGQSTRLSVLPAHHPLLLPDLLRPLLSEGLITPRLGLEDPASLRGVREYRPGDPVNRIHWRQTARHAFSDVPVVRELERVASSGLMVHLDRGGDRVYLESAVRLASSLVHAAAGEQLSVSLSTADGATEMGRSDTAFRAALEVLAAVGPAPDTSGELPLPPYGSNVVILTQHARLPLVEAALRARARAGKVTLVVLPEGFYLEPGESPRPQFSGPPESVRDLERRAGILAEAGIAVFVVRGNQSVLRLAG</sequence>
<dbReference type="InterPro" id="IPR002881">
    <property type="entry name" value="DUF58"/>
</dbReference>
<feature type="domain" description="DUF58" evidence="1">
    <location>
        <begin position="169"/>
        <end position="249"/>
    </location>
</feature>
<dbReference type="PANTHER" id="PTHR34351">
    <property type="entry name" value="SLR1927 PROTEIN-RELATED"/>
    <property type="match status" value="1"/>
</dbReference>
<dbReference type="PANTHER" id="PTHR34351:SF1">
    <property type="entry name" value="SLR1927 PROTEIN"/>
    <property type="match status" value="1"/>
</dbReference>
<accession>A0A841I4P1</accession>
<comment type="caution">
    <text evidence="2">The sequence shown here is derived from an EMBL/GenBank/DDBJ whole genome shotgun (WGS) entry which is preliminary data.</text>
</comment>
<protein>
    <submittedName>
        <fullName evidence="2">Uncharacterized protein (DUF58 family)</fullName>
    </submittedName>
</protein>
<dbReference type="EMBL" id="JACHHG010000018">
    <property type="protein sequence ID" value="MBB6099996.1"/>
    <property type="molecule type" value="Genomic_DNA"/>
</dbReference>
<dbReference type="Pfam" id="PF01882">
    <property type="entry name" value="DUF58"/>
    <property type="match status" value="1"/>
</dbReference>
<dbReference type="RefSeq" id="WP_183988734.1">
    <property type="nucleotide sequence ID" value="NZ_JACHHG010000018.1"/>
</dbReference>
<organism evidence="2 3">
    <name type="scientific">Deinobacterium chartae</name>
    <dbReference type="NCBI Taxonomy" id="521158"/>
    <lineage>
        <taxon>Bacteria</taxon>
        <taxon>Thermotogati</taxon>
        <taxon>Deinococcota</taxon>
        <taxon>Deinococci</taxon>
        <taxon>Deinococcales</taxon>
        <taxon>Deinococcaceae</taxon>
        <taxon>Deinobacterium</taxon>
    </lineage>
</organism>
<gene>
    <name evidence="2" type="ORF">HNR42_003457</name>
</gene>
<proteinExistence type="predicted"/>